<protein>
    <submittedName>
        <fullName evidence="2">Uncharacterized protein</fullName>
    </submittedName>
</protein>
<feature type="compositionally biased region" description="Basic residues" evidence="1">
    <location>
        <begin position="14"/>
        <end position="23"/>
    </location>
</feature>
<evidence type="ECO:0000256" key="1">
    <source>
        <dbReference type="SAM" id="MobiDB-lite"/>
    </source>
</evidence>
<dbReference type="EMBL" id="LRGB01002259">
    <property type="protein sequence ID" value="KZS08265.1"/>
    <property type="molecule type" value="Genomic_DNA"/>
</dbReference>
<dbReference type="Proteomes" id="UP000076858">
    <property type="component" value="Unassembled WGS sequence"/>
</dbReference>
<comment type="caution">
    <text evidence="2">The sequence shown here is derived from an EMBL/GenBank/DDBJ whole genome shotgun (WGS) entry which is preliminary data.</text>
</comment>
<proteinExistence type="predicted"/>
<feature type="compositionally biased region" description="Basic and acidic residues" evidence="1">
    <location>
        <begin position="1"/>
        <end position="13"/>
    </location>
</feature>
<feature type="region of interest" description="Disordered" evidence="1">
    <location>
        <begin position="1"/>
        <end position="25"/>
    </location>
</feature>
<sequence>MPEGSRHTFERTNPKGKKKKLSRRTPGIFVEESLDLASSLSPYNTHTHTNWLPPKLLPITHTLLSLGFLCLGRGHT</sequence>
<keyword evidence="3" id="KW-1185">Reference proteome</keyword>
<reference evidence="2 3" key="1">
    <citation type="submission" date="2016-03" db="EMBL/GenBank/DDBJ databases">
        <title>EvidentialGene: Evidence-directed Construction of Genes on Genomes.</title>
        <authorList>
            <person name="Gilbert D.G."/>
            <person name="Choi J.-H."/>
            <person name="Mockaitis K."/>
            <person name="Colbourne J."/>
            <person name="Pfrender M."/>
        </authorList>
    </citation>
    <scope>NUCLEOTIDE SEQUENCE [LARGE SCALE GENOMIC DNA]</scope>
    <source>
        <strain evidence="2 3">Xinb3</strain>
        <tissue evidence="2">Complete organism</tissue>
    </source>
</reference>
<gene>
    <name evidence="2" type="ORF">APZ42_027812</name>
</gene>
<feature type="non-terminal residue" evidence="2">
    <location>
        <position position="76"/>
    </location>
</feature>
<name>A0A164R1W4_9CRUS</name>
<organism evidence="2 3">
    <name type="scientific">Daphnia magna</name>
    <dbReference type="NCBI Taxonomy" id="35525"/>
    <lineage>
        <taxon>Eukaryota</taxon>
        <taxon>Metazoa</taxon>
        <taxon>Ecdysozoa</taxon>
        <taxon>Arthropoda</taxon>
        <taxon>Crustacea</taxon>
        <taxon>Branchiopoda</taxon>
        <taxon>Diplostraca</taxon>
        <taxon>Cladocera</taxon>
        <taxon>Anomopoda</taxon>
        <taxon>Daphniidae</taxon>
        <taxon>Daphnia</taxon>
    </lineage>
</organism>
<evidence type="ECO:0000313" key="3">
    <source>
        <dbReference type="Proteomes" id="UP000076858"/>
    </source>
</evidence>
<evidence type="ECO:0000313" key="2">
    <source>
        <dbReference type="EMBL" id="KZS08265.1"/>
    </source>
</evidence>
<dbReference type="AlphaFoldDB" id="A0A164R1W4"/>
<accession>A0A164R1W4</accession>